<keyword evidence="1" id="KW-0175">Coiled coil</keyword>
<accession>A0A1R1XCS2</accession>
<dbReference type="Gene3D" id="3.30.70.270">
    <property type="match status" value="1"/>
</dbReference>
<dbReference type="AlphaFoldDB" id="A0A1R1XCS2"/>
<dbReference type="PANTHER" id="PTHR24559:SF444">
    <property type="entry name" value="REVERSE TRANSCRIPTASE DOMAIN-CONTAINING PROTEIN"/>
    <property type="match status" value="1"/>
</dbReference>
<dbReference type="Pfam" id="PF00078">
    <property type="entry name" value="RVT_1"/>
    <property type="match status" value="1"/>
</dbReference>
<evidence type="ECO:0000313" key="3">
    <source>
        <dbReference type="EMBL" id="OMJ12441.1"/>
    </source>
</evidence>
<comment type="caution">
    <text evidence="3">The sequence shown here is derived from an EMBL/GenBank/DDBJ whole genome shotgun (WGS) entry which is preliminary data.</text>
</comment>
<dbReference type="Proteomes" id="UP000187283">
    <property type="component" value="Unassembled WGS sequence"/>
</dbReference>
<dbReference type="Gene3D" id="3.10.10.10">
    <property type="entry name" value="HIV Type 1 Reverse Transcriptase, subunit A, domain 1"/>
    <property type="match status" value="1"/>
</dbReference>
<feature type="coiled-coil region" evidence="1">
    <location>
        <begin position="1"/>
        <end position="63"/>
    </location>
</feature>
<dbReference type="InterPro" id="IPR043128">
    <property type="entry name" value="Rev_trsase/Diguanyl_cyclase"/>
</dbReference>
<keyword evidence="4" id="KW-1185">Reference proteome</keyword>
<gene>
    <name evidence="3" type="ORF">AYI70_g9123</name>
</gene>
<feature type="domain" description="Reverse transcriptase" evidence="2">
    <location>
        <begin position="244"/>
        <end position="310"/>
    </location>
</feature>
<dbReference type="EMBL" id="LSSN01003958">
    <property type="protein sequence ID" value="OMJ12441.1"/>
    <property type="molecule type" value="Genomic_DNA"/>
</dbReference>
<dbReference type="InterPro" id="IPR000477">
    <property type="entry name" value="RT_dom"/>
</dbReference>
<evidence type="ECO:0000259" key="2">
    <source>
        <dbReference type="Pfam" id="PF00078"/>
    </source>
</evidence>
<sequence length="345" mass="38896">MEEQITVIQQANNQHAELIEAMNGMRLEGHYVVAELETIRKKNKTLVQEKRTLEKELESVNNQNILASGSLEIEQKKTPCDERAHRKTETGKEIPLPQYEGNPLEFRRWISNVDDYFQQYKYISDFEKKYIVNGTTSSMEINRNSGLNASSNSLENNKGPDGDWIMAVNSIKDNKMMTEEEKIEEIEAIVAIQKRLGGYDISMNSNEQGVKDLVSLVLAAGSVDSSFQEDSEISDIITEIEASAFTTPNGHHEFLVMPQGMSNSPATFQSTMDEALREAIESGYCAAFADDILIYSKTNTTDKEALPVLYGFTKFHHFVHGSITELHSDHQVLVSSNQTKTRVEE</sequence>
<dbReference type="OrthoDB" id="5620304at2759"/>
<reference evidence="3 4" key="1">
    <citation type="submission" date="2017-01" db="EMBL/GenBank/DDBJ databases">
        <authorList>
            <person name="Mah S.A."/>
            <person name="Swanson W.J."/>
            <person name="Moy G.W."/>
            <person name="Vacquier V.D."/>
        </authorList>
    </citation>
    <scope>NUCLEOTIDE SEQUENCE [LARGE SCALE GENOMIC DNA]</scope>
    <source>
        <strain evidence="3 4">GSMNP</strain>
    </source>
</reference>
<dbReference type="InterPro" id="IPR043502">
    <property type="entry name" value="DNA/RNA_pol_sf"/>
</dbReference>
<dbReference type="PANTHER" id="PTHR24559">
    <property type="entry name" value="TRANSPOSON TY3-I GAG-POL POLYPROTEIN"/>
    <property type="match status" value="1"/>
</dbReference>
<protein>
    <submittedName>
        <fullName evidence="3">Enzymatic polyprotein</fullName>
    </submittedName>
</protein>
<dbReference type="InterPro" id="IPR053134">
    <property type="entry name" value="RNA-dir_DNA_polymerase"/>
</dbReference>
<dbReference type="STRING" id="133412.A0A1R1XCS2"/>
<organism evidence="3 4">
    <name type="scientific">Smittium culicis</name>
    <dbReference type="NCBI Taxonomy" id="133412"/>
    <lineage>
        <taxon>Eukaryota</taxon>
        <taxon>Fungi</taxon>
        <taxon>Fungi incertae sedis</taxon>
        <taxon>Zoopagomycota</taxon>
        <taxon>Kickxellomycotina</taxon>
        <taxon>Harpellomycetes</taxon>
        <taxon>Harpellales</taxon>
        <taxon>Legeriomycetaceae</taxon>
        <taxon>Smittium</taxon>
    </lineage>
</organism>
<evidence type="ECO:0000313" key="4">
    <source>
        <dbReference type="Proteomes" id="UP000187283"/>
    </source>
</evidence>
<name>A0A1R1XCS2_9FUNG</name>
<evidence type="ECO:0000256" key="1">
    <source>
        <dbReference type="SAM" id="Coils"/>
    </source>
</evidence>
<proteinExistence type="predicted"/>
<dbReference type="SUPFAM" id="SSF56672">
    <property type="entry name" value="DNA/RNA polymerases"/>
    <property type="match status" value="1"/>
</dbReference>